<dbReference type="AlphaFoldDB" id="A0A7T0M401"/>
<dbReference type="InterPro" id="IPR035968">
    <property type="entry name" value="ATP_synth_F1_ATPase_gsu"/>
</dbReference>
<geneLocation type="mitochondrion" evidence="9"/>
<name>A0A7T0M401_9EUKA</name>
<evidence type="ECO:0000256" key="4">
    <source>
        <dbReference type="ARBA" id="ARBA00022781"/>
    </source>
</evidence>
<keyword evidence="7" id="KW-0139">CF(1)</keyword>
<dbReference type="PRINTS" id="PR00126">
    <property type="entry name" value="ATPASEGAMMA"/>
</dbReference>
<dbReference type="GO" id="GO:0046933">
    <property type="term" value="F:proton-transporting ATP synthase activity, rotational mechanism"/>
    <property type="evidence" value="ECO:0007669"/>
    <property type="project" value="InterPro"/>
</dbReference>
<dbReference type="InterPro" id="IPR000131">
    <property type="entry name" value="ATP_synth_F1_gsu"/>
</dbReference>
<evidence type="ECO:0000256" key="6">
    <source>
        <dbReference type="ARBA" id="ARBA00023136"/>
    </source>
</evidence>
<sequence>MVDPKKLLKQVQRYESFKSITKAIQLVALSQLASLNKKMMSRQEALSPVKSFFTPNISKESRDSSYLLVSISVDKSCCGPHNGNIFKATSGLIDSFREKNKKLQLVSIGRRAKNFLKLSFRSIQLMNIYSIDKEPLSLFVSTVLSDKMLKFQSDCTIFIFNRFYTAFRQHTSIYRVFSYERFLSSMMEILNNANLDHYDSKKYYFAYNLINSVKDSYKSSFYTNLLWDFYKYCYSIIFLDSLEENEYSSLGARATAMNNATKNASEVISNLRLRYNKARQEQITTELIDIVTAVNFT</sequence>
<dbReference type="GeneID" id="63660935"/>
<protein>
    <submittedName>
        <fullName evidence="9">ATP synthase subunit gamma</fullName>
    </submittedName>
</protein>
<evidence type="ECO:0000256" key="8">
    <source>
        <dbReference type="ARBA" id="ARBA00023310"/>
    </source>
</evidence>
<keyword evidence="3" id="KW-0813">Transport</keyword>
<evidence type="ECO:0000256" key="2">
    <source>
        <dbReference type="ARBA" id="ARBA00007681"/>
    </source>
</evidence>
<dbReference type="GO" id="GO:0045259">
    <property type="term" value="C:proton-transporting ATP synthase complex"/>
    <property type="evidence" value="ECO:0007669"/>
    <property type="project" value="UniProtKB-KW"/>
</dbReference>
<dbReference type="Gene3D" id="3.40.1380.10">
    <property type="match status" value="1"/>
</dbReference>
<keyword evidence="5" id="KW-0406">Ion transport</keyword>
<evidence type="ECO:0000256" key="3">
    <source>
        <dbReference type="ARBA" id="ARBA00022448"/>
    </source>
</evidence>
<accession>A0A7T0M401</accession>
<gene>
    <name evidence="9" type="primary">ATP3</name>
</gene>
<keyword evidence="4" id="KW-0375">Hydrogen ion transport</keyword>
<organism evidence="9">
    <name type="scientific">Pleurostomum flabellatum</name>
    <dbReference type="NCBI Taxonomy" id="405751"/>
    <lineage>
        <taxon>Eukaryota</taxon>
        <taxon>Discoba</taxon>
        <taxon>Heterolobosea</taxon>
        <taxon>Tulamoebidae</taxon>
        <taxon>Pleurostomum</taxon>
    </lineage>
</organism>
<dbReference type="SUPFAM" id="SSF52943">
    <property type="entry name" value="ATP synthase (F1-ATPase), gamma subunit"/>
    <property type="match status" value="1"/>
</dbReference>
<dbReference type="PANTHER" id="PTHR11693:SF22">
    <property type="entry name" value="ATP SYNTHASE SUBUNIT GAMMA, MITOCHONDRIAL"/>
    <property type="match status" value="1"/>
</dbReference>
<evidence type="ECO:0000313" key="9">
    <source>
        <dbReference type="EMBL" id="QPL15602.1"/>
    </source>
</evidence>
<comment type="similarity">
    <text evidence="2">Belongs to the ATPase gamma chain family.</text>
</comment>
<dbReference type="RefSeq" id="YP_010049276.1">
    <property type="nucleotide sequence ID" value="NC_054363.1"/>
</dbReference>
<comment type="subcellular location">
    <subcellularLocation>
        <location evidence="1">Membrane</location>
        <topology evidence="1">Peripheral membrane protein</topology>
    </subcellularLocation>
</comment>
<proteinExistence type="inferred from homology"/>
<dbReference type="Pfam" id="PF00231">
    <property type="entry name" value="ATP-synt"/>
    <property type="match status" value="1"/>
</dbReference>
<dbReference type="EMBL" id="MT843578">
    <property type="protein sequence ID" value="QPL15602.1"/>
    <property type="molecule type" value="Genomic_DNA"/>
</dbReference>
<dbReference type="PANTHER" id="PTHR11693">
    <property type="entry name" value="ATP SYNTHASE GAMMA CHAIN"/>
    <property type="match status" value="1"/>
</dbReference>
<keyword evidence="6" id="KW-0472">Membrane</keyword>
<evidence type="ECO:0000256" key="1">
    <source>
        <dbReference type="ARBA" id="ARBA00004170"/>
    </source>
</evidence>
<keyword evidence="8" id="KW-0066">ATP synthesis</keyword>
<evidence type="ECO:0000256" key="7">
    <source>
        <dbReference type="ARBA" id="ARBA00023196"/>
    </source>
</evidence>
<evidence type="ECO:0000256" key="5">
    <source>
        <dbReference type="ARBA" id="ARBA00023065"/>
    </source>
</evidence>
<dbReference type="Gene3D" id="1.10.287.80">
    <property type="entry name" value="ATP synthase, gamma subunit, helix hairpin domain"/>
    <property type="match status" value="1"/>
</dbReference>
<keyword evidence="9" id="KW-0496">Mitochondrion</keyword>
<reference evidence="9" key="1">
    <citation type="journal article" date="2021" name="Genome Biol.">
        <title>Evolutionary history of mitochondrial genomes in Discoba, including the extreme halophile Pleurostomum flabellatum (Heterolobosea).</title>
        <authorList>
            <person name="Ettahi K."/>
            <person name="Lhee D.H."/>
            <person name="Sung J.Y."/>
            <person name="Simpson A.G.B."/>
            <person name="Park J.S."/>
            <person name="Yoon H.S."/>
        </authorList>
    </citation>
    <scope>NUCLEOTIDE SEQUENCE</scope>
</reference>